<keyword evidence="2" id="KW-1185">Reference proteome</keyword>
<name>A0A4S8Q9L8_9ACTN</name>
<proteinExistence type="predicted"/>
<reference evidence="1 2" key="2">
    <citation type="submission" date="2019-05" db="EMBL/GenBank/DDBJ databases">
        <title>Glycomyces buryatensis sp. nov.</title>
        <authorList>
            <person name="Nikitina E."/>
        </authorList>
    </citation>
    <scope>NUCLEOTIDE SEQUENCE [LARGE SCALE GENOMIC DNA]</scope>
    <source>
        <strain evidence="1 2">18</strain>
    </source>
</reference>
<evidence type="ECO:0008006" key="3">
    <source>
        <dbReference type="Google" id="ProtNLM"/>
    </source>
</evidence>
<dbReference type="EMBL" id="STGY01000054">
    <property type="protein sequence ID" value="THV40930.1"/>
    <property type="molecule type" value="Genomic_DNA"/>
</dbReference>
<comment type="caution">
    <text evidence="1">The sequence shown here is derived from an EMBL/GenBank/DDBJ whole genome shotgun (WGS) entry which is preliminary data.</text>
</comment>
<organism evidence="1 2">
    <name type="scientific">Glycomyces buryatensis</name>
    <dbReference type="NCBI Taxonomy" id="2570927"/>
    <lineage>
        <taxon>Bacteria</taxon>
        <taxon>Bacillati</taxon>
        <taxon>Actinomycetota</taxon>
        <taxon>Actinomycetes</taxon>
        <taxon>Glycomycetales</taxon>
        <taxon>Glycomycetaceae</taxon>
        <taxon>Glycomyces</taxon>
    </lineage>
</organism>
<dbReference type="AlphaFoldDB" id="A0A4S8Q9L8"/>
<protein>
    <recommendedName>
        <fullName evidence="3">ParB/Sulfiredoxin domain-containing protein</fullName>
    </recommendedName>
</protein>
<reference evidence="2" key="1">
    <citation type="submission" date="2019-04" db="EMBL/GenBank/DDBJ databases">
        <title>Nocardioides xinjiangensis sp. nov.</title>
        <authorList>
            <person name="Liu S."/>
        </authorList>
    </citation>
    <scope>NUCLEOTIDE SEQUENCE [LARGE SCALE GENOMIC DNA]</scope>
    <source>
        <strain evidence="2">18</strain>
    </source>
</reference>
<accession>A0A4S8Q9L8</accession>
<evidence type="ECO:0000313" key="2">
    <source>
        <dbReference type="Proteomes" id="UP000308760"/>
    </source>
</evidence>
<dbReference type="RefSeq" id="WP_136535126.1">
    <property type="nucleotide sequence ID" value="NZ_STGY01000054.1"/>
</dbReference>
<evidence type="ECO:0000313" key="1">
    <source>
        <dbReference type="EMBL" id="THV40930.1"/>
    </source>
</evidence>
<gene>
    <name evidence="1" type="ORF">FAB82_13860</name>
</gene>
<dbReference type="OrthoDB" id="5175328at2"/>
<sequence>MPFGDPAAFRTVDVPDGLGAIAIEGSGHEFTLKLAGDPIAQDAAVESGSIEWMAKRLSGPHDPVYGIEEWLEPPEWDALRQWLRHVEPGDDPTVPLRPLLNLLAPGLYEVGIATLPKPFIVGTEPDKLRTWYAGMEDKRDQSAIVPVHHWSPRPDVVAEYKDRCSTQRANPASVVLTHPDSEVYYLLDGHHKLAAYMEAGRDPLCVVIELNPDSDFGYPDHLNEPSTEYRVEIKTRGDGLLSVVGKDGASALRIAGEAYVVEGYTDSGSCDRLAVRSGDPRFRKRMRRLSQWLREPDPGSAAEMTRTVWKLLAPGRYGLRRWVPRQYYVEPFHGNRYARWYDGISTPCSGTALIPTDQWPPANGETVSEYRRMIRDGARPLVLTLRASPPEAENELEEDCVAFVIDGHHKLAAYREAGIAPHCLDIAKLSDEVACAPRDLRDVLGGDEVLTANAANLMRWLRSPHRI</sequence>
<dbReference type="Proteomes" id="UP000308760">
    <property type="component" value="Unassembled WGS sequence"/>
</dbReference>